<evidence type="ECO:0000313" key="3">
    <source>
        <dbReference type="EMBL" id="URI06395.1"/>
    </source>
</evidence>
<feature type="domain" description="YCII-related" evidence="2">
    <location>
        <begin position="46"/>
        <end position="115"/>
    </location>
</feature>
<dbReference type="PANTHER" id="PTHR35174:SF3">
    <property type="entry name" value="BLL7171 PROTEIN"/>
    <property type="match status" value="1"/>
</dbReference>
<evidence type="ECO:0000313" key="4">
    <source>
        <dbReference type="Proteomes" id="UP001056201"/>
    </source>
</evidence>
<name>A0ABY4S508_AQUTE</name>
<reference evidence="3" key="1">
    <citation type="submission" date="2022-05" db="EMBL/GenBank/DDBJ databases">
        <title>An RpoN-dependent PEP-CTERM gene is involved in floc formation of an Aquincola tertiaricarbonis strain.</title>
        <authorList>
            <person name="Qiu D."/>
            <person name="Xia M."/>
        </authorList>
    </citation>
    <scope>NUCLEOTIDE SEQUENCE</scope>
    <source>
        <strain evidence="3">RN12</strain>
    </source>
</reference>
<dbReference type="EMBL" id="CP097635">
    <property type="protein sequence ID" value="URI06395.1"/>
    <property type="molecule type" value="Genomic_DNA"/>
</dbReference>
<evidence type="ECO:0000256" key="1">
    <source>
        <dbReference type="ARBA" id="ARBA00007689"/>
    </source>
</evidence>
<comment type="similarity">
    <text evidence="1">Belongs to the YciI family.</text>
</comment>
<accession>A0ABY4S508</accession>
<protein>
    <submittedName>
        <fullName evidence="3">YciI family protein</fullName>
    </submittedName>
</protein>
<dbReference type="InterPro" id="IPR011008">
    <property type="entry name" value="Dimeric_a/b-barrel"/>
</dbReference>
<gene>
    <name evidence="3" type="ORF">MW290_10775</name>
</gene>
<evidence type="ECO:0000259" key="2">
    <source>
        <dbReference type="Pfam" id="PF03795"/>
    </source>
</evidence>
<proteinExistence type="inferred from homology"/>
<keyword evidence="4" id="KW-1185">Reference proteome</keyword>
<dbReference type="InterPro" id="IPR005545">
    <property type="entry name" value="YCII"/>
</dbReference>
<dbReference type="Proteomes" id="UP001056201">
    <property type="component" value="Chromosome 1"/>
</dbReference>
<dbReference type="Pfam" id="PF03795">
    <property type="entry name" value="YCII"/>
    <property type="match status" value="1"/>
</dbReference>
<dbReference type="SUPFAM" id="SSF54909">
    <property type="entry name" value="Dimeric alpha+beta barrel"/>
    <property type="match status" value="1"/>
</dbReference>
<organism evidence="3 4">
    <name type="scientific">Aquincola tertiaricarbonis</name>
    <dbReference type="NCBI Taxonomy" id="391953"/>
    <lineage>
        <taxon>Bacteria</taxon>
        <taxon>Pseudomonadati</taxon>
        <taxon>Pseudomonadota</taxon>
        <taxon>Betaproteobacteria</taxon>
        <taxon>Burkholderiales</taxon>
        <taxon>Sphaerotilaceae</taxon>
        <taxon>Aquincola</taxon>
    </lineage>
</organism>
<sequence length="120" mass="12745">MQFMLVFKETTAEVARRDDPAAAPAYWGAWQAYMGAMYGSGSVVSGNALQAPRTATQVRMAGDKRHVQDGPFADTHEHLGGYVILETASLEDALKWAARAPCASAGSVEVRPVLPPPATA</sequence>
<dbReference type="RefSeq" id="WP_250194658.1">
    <property type="nucleotide sequence ID" value="NZ_CP097635.1"/>
</dbReference>
<dbReference type="Gene3D" id="3.30.70.1060">
    <property type="entry name" value="Dimeric alpha+beta barrel"/>
    <property type="match status" value="1"/>
</dbReference>
<dbReference type="PANTHER" id="PTHR35174">
    <property type="entry name" value="BLL7171 PROTEIN-RELATED"/>
    <property type="match status" value="1"/>
</dbReference>